<reference evidence="1 2" key="1">
    <citation type="submission" date="2020-08" db="EMBL/GenBank/DDBJ databases">
        <title>Genomic Encyclopedia of Type Strains, Phase IV (KMG-IV): sequencing the most valuable type-strain genomes for metagenomic binning, comparative biology and taxonomic classification.</title>
        <authorList>
            <person name="Goeker M."/>
        </authorList>
    </citation>
    <scope>NUCLEOTIDE SEQUENCE [LARGE SCALE GENOMIC DNA]</scope>
    <source>
        <strain evidence="1 2">DSM 15895</strain>
    </source>
</reference>
<comment type="caution">
    <text evidence="1">The sequence shown here is derived from an EMBL/GenBank/DDBJ whole genome shotgun (WGS) entry which is preliminary data.</text>
</comment>
<dbReference type="OrthoDB" id="2360771at2"/>
<gene>
    <name evidence="1" type="ORF">HNQ44_002627</name>
</gene>
<protein>
    <recommendedName>
        <fullName evidence="3">SRPBCC family protein</fullName>
    </recommendedName>
</protein>
<dbReference type="AlphaFoldDB" id="A0A7W8FVS1"/>
<dbReference type="SUPFAM" id="SSF55961">
    <property type="entry name" value="Bet v1-like"/>
    <property type="match status" value="1"/>
</dbReference>
<dbReference type="RefSeq" id="WP_135502921.1">
    <property type="nucleotide sequence ID" value="NZ_JACHHE010000007.1"/>
</dbReference>
<evidence type="ECO:0000313" key="2">
    <source>
        <dbReference type="Proteomes" id="UP000525923"/>
    </source>
</evidence>
<dbReference type="EMBL" id="JACHHE010000007">
    <property type="protein sequence ID" value="MBB5181162.1"/>
    <property type="molecule type" value="Genomic_DNA"/>
</dbReference>
<dbReference type="CDD" id="cd07812">
    <property type="entry name" value="SRPBCC"/>
    <property type="match status" value="1"/>
</dbReference>
<evidence type="ECO:0008006" key="3">
    <source>
        <dbReference type="Google" id="ProtNLM"/>
    </source>
</evidence>
<sequence length="151" mass="17498">MVKWKEEIIIDRDIDKVWLLFQDRSIQKIMPKIHSHELLEGHNDQAGAKHSQSYYEGKQLMSYVVDTKAYTDLPELKERTVEFLMGQSIVVNYAYRLEKLEAGKTRFIYSGFNKGLTASAKMMLLAGSKKSRQATARTFMERVKDEAEKMA</sequence>
<dbReference type="Proteomes" id="UP000525923">
    <property type="component" value="Unassembled WGS sequence"/>
</dbReference>
<accession>A0A7W8FVS1</accession>
<organism evidence="1 2">
    <name type="scientific">Planococcus koreensis</name>
    <dbReference type="NCBI Taxonomy" id="112331"/>
    <lineage>
        <taxon>Bacteria</taxon>
        <taxon>Bacillati</taxon>
        <taxon>Bacillota</taxon>
        <taxon>Bacilli</taxon>
        <taxon>Bacillales</taxon>
        <taxon>Caryophanaceae</taxon>
        <taxon>Planococcus</taxon>
    </lineage>
</organism>
<name>A0A7W8FVS1_9BACL</name>
<proteinExistence type="predicted"/>
<keyword evidence="2" id="KW-1185">Reference proteome</keyword>
<evidence type="ECO:0000313" key="1">
    <source>
        <dbReference type="EMBL" id="MBB5181162.1"/>
    </source>
</evidence>